<keyword evidence="2" id="KW-0677">Repeat</keyword>
<feature type="region of interest" description="Disordered" evidence="6">
    <location>
        <begin position="376"/>
        <end position="396"/>
    </location>
</feature>
<dbReference type="GO" id="GO:0000981">
    <property type="term" value="F:DNA-binding transcription factor activity, RNA polymerase II-specific"/>
    <property type="evidence" value="ECO:0007669"/>
    <property type="project" value="TreeGrafter"/>
</dbReference>
<dbReference type="STRING" id="1266660.A0A1G4JV21"/>
<dbReference type="PROSITE" id="PS50157">
    <property type="entry name" value="ZINC_FINGER_C2H2_2"/>
    <property type="match status" value="2"/>
</dbReference>
<evidence type="ECO:0000256" key="6">
    <source>
        <dbReference type="SAM" id="MobiDB-lite"/>
    </source>
</evidence>
<proteinExistence type="predicted"/>
<keyword evidence="1" id="KW-0479">Metal-binding</keyword>
<dbReference type="Proteomes" id="UP000190274">
    <property type="component" value="Chromosome G"/>
</dbReference>
<dbReference type="SMART" id="SM00355">
    <property type="entry name" value="ZnF_C2H2"/>
    <property type="match status" value="2"/>
</dbReference>
<dbReference type="EMBL" id="LT598457">
    <property type="protein sequence ID" value="SCU94858.1"/>
    <property type="molecule type" value="Genomic_DNA"/>
</dbReference>
<evidence type="ECO:0000256" key="1">
    <source>
        <dbReference type="ARBA" id="ARBA00022723"/>
    </source>
</evidence>
<dbReference type="PANTHER" id="PTHR14003">
    <property type="entry name" value="TRANSCRIPTIONAL REPRESSOR PROTEIN YY"/>
    <property type="match status" value="1"/>
</dbReference>
<dbReference type="AlphaFoldDB" id="A0A1G4JV21"/>
<protein>
    <submittedName>
        <fullName evidence="8">LADA_0G11848g1_1</fullName>
    </submittedName>
</protein>
<feature type="compositionally biased region" description="Basic and acidic residues" evidence="6">
    <location>
        <begin position="1"/>
        <end position="11"/>
    </location>
</feature>
<dbReference type="GO" id="GO:0000785">
    <property type="term" value="C:chromatin"/>
    <property type="evidence" value="ECO:0007669"/>
    <property type="project" value="TreeGrafter"/>
</dbReference>
<feature type="region of interest" description="Disordered" evidence="6">
    <location>
        <begin position="1"/>
        <end position="82"/>
    </location>
</feature>
<feature type="compositionally biased region" description="Low complexity" evidence="6">
    <location>
        <begin position="40"/>
        <end position="63"/>
    </location>
</feature>
<name>A0A1G4JV21_9SACH</name>
<dbReference type="GO" id="GO:0005667">
    <property type="term" value="C:transcription regulator complex"/>
    <property type="evidence" value="ECO:0007669"/>
    <property type="project" value="TreeGrafter"/>
</dbReference>
<keyword evidence="9" id="KW-1185">Reference proteome</keyword>
<dbReference type="SUPFAM" id="SSF57667">
    <property type="entry name" value="beta-beta-alpha zinc fingers"/>
    <property type="match status" value="1"/>
</dbReference>
<evidence type="ECO:0000313" key="8">
    <source>
        <dbReference type="EMBL" id="SCU94858.1"/>
    </source>
</evidence>
<feature type="region of interest" description="Disordered" evidence="6">
    <location>
        <begin position="156"/>
        <end position="182"/>
    </location>
</feature>
<feature type="domain" description="C2H2-type" evidence="7">
    <location>
        <begin position="350"/>
        <end position="379"/>
    </location>
</feature>
<evidence type="ECO:0000256" key="2">
    <source>
        <dbReference type="ARBA" id="ARBA00022737"/>
    </source>
</evidence>
<evidence type="ECO:0000256" key="4">
    <source>
        <dbReference type="ARBA" id="ARBA00022833"/>
    </source>
</evidence>
<accession>A0A1G4JV21</accession>
<evidence type="ECO:0000259" key="7">
    <source>
        <dbReference type="PROSITE" id="PS50157"/>
    </source>
</evidence>
<feature type="domain" description="C2H2-type" evidence="7">
    <location>
        <begin position="322"/>
        <end position="349"/>
    </location>
</feature>
<dbReference type="InterPro" id="IPR013087">
    <property type="entry name" value="Znf_C2H2_type"/>
</dbReference>
<dbReference type="PROSITE" id="PS00028">
    <property type="entry name" value="ZINC_FINGER_C2H2_1"/>
    <property type="match status" value="2"/>
</dbReference>
<feature type="compositionally biased region" description="Low complexity" evidence="6">
    <location>
        <begin position="272"/>
        <end position="283"/>
    </location>
</feature>
<evidence type="ECO:0000256" key="3">
    <source>
        <dbReference type="ARBA" id="ARBA00022771"/>
    </source>
</evidence>
<gene>
    <name evidence="8" type="ORF">LADA_0G11848G</name>
</gene>
<dbReference type="OrthoDB" id="4036576at2759"/>
<evidence type="ECO:0000313" key="9">
    <source>
        <dbReference type="Proteomes" id="UP000190274"/>
    </source>
</evidence>
<sequence length="396" mass="42369">MSREEPSEAHWLEPSPAAGTPPVLEGESSTSSGLDLGALSRSGSISGGPSSARTSRRSSNSRSQHYGHQPHLHSYSRPQRHSQSNVLLTTLQDKFPYTHHLQDSRLSSALSIGTGHAPVSAAFEGLETNTDPTKAAEPLPHTLATASAAHFPISDSQLQTQHSRAVKPPHPESESGPTTGGYVPPISGFSFAPWPPFVAADAASLGLGGSAVNISEMGRRDTNFSGTGYRAQPTAKPPRTSLAPNVLSSVPEGPTSMHSIQPPSYPLHPFGSSTSTSTLNSSFAPPPPQSSSDSGPRPRHHSTPQPSARRHAQPDHLRVSRRQCPQCFKVFSSMTAVQVHALVHSGDKPFHCPHAGCNKTFNVKSNMMRHYKLHIKEPANEASELPKEQDPRRESA</sequence>
<dbReference type="Gene3D" id="3.30.160.60">
    <property type="entry name" value="Classic Zinc Finger"/>
    <property type="match status" value="2"/>
</dbReference>
<organism evidence="8 9">
    <name type="scientific">Lachancea dasiensis</name>
    <dbReference type="NCBI Taxonomy" id="1072105"/>
    <lineage>
        <taxon>Eukaryota</taxon>
        <taxon>Fungi</taxon>
        <taxon>Dikarya</taxon>
        <taxon>Ascomycota</taxon>
        <taxon>Saccharomycotina</taxon>
        <taxon>Saccharomycetes</taxon>
        <taxon>Saccharomycetales</taxon>
        <taxon>Saccharomycetaceae</taxon>
        <taxon>Lachancea</taxon>
    </lineage>
</organism>
<evidence type="ECO:0000256" key="5">
    <source>
        <dbReference type="PROSITE-ProRule" id="PRU00042"/>
    </source>
</evidence>
<dbReference type="GO" id="GO:0008270">
    <property type="term" value="F:zinc ion binding"/>
    <property type="evidence" value="ECO:0007669"/>
    <property type="project" value="UniProtKB-KW"/>
</dbReference>
<feature type="region of interest" description="Disordered" evidence="6">
    <location>
        <begin position="218"/>
        <end position="319"/>
    </location>
</feature>
<reference evidence="9" key="1">
    <citation type="submission" date="2016-03" db="EMBL/GenBank/DDBJ databases">
        <authorList>
            <person name="Devillers H."/>
        </authorList>
    </citation>
    <scope>NUCLEOTIDE SEQUENCE [LARGE SCALE GENOMIC DNA]</scope>
</reference>
<keyword evidence="4" id="KW-0862">Zinc</keyword>
<dbReference type="InterPro" id="IPR036236">
    <property type="entry name" value="Znf_C2H2_sf"/>
</dbReference>
<dbReference type="GO" id="GO:0000978">
    <property type="term" value="F:RNA polymerase II cis-regulatory region sequence-specific DNA binding"/>
    <property type="evidence" value="ECO:0007669"/>
    <property type="project" value="TreeGrafter"/>
</dbReference>
<dbReference type="Pfam" id="PF00096">
    <property type="entry name" value="zf-C2H2"/>
    <property type="match status" value="1"/>
</dbReference>
<keyword evidence="3 5" id="KW-0863">Zinc-finger</keyword>
<dbReference type="PANTHER" id="PTHR14003:SF20">
    <property type="entry name" value="FINGER DOMAIN PROTEIN, PUTATIVE (AFU_ORTHOLOGUE AFUA_4G10380)-RELATED"/>
    <property type="match status" value="1"/>
</dbReference>